<evidence type="ECO:0000256" key="1">
    <source>
        <dbReference type="SAM" id="MobiDB-lite"/>
    </source>
</evidence>
<evidence type="ECO:0000313" key="3">
    <source>
        <dbReference type="Proteomes" id="UP001164776"/>
    </source>
</evidence>
<sequence>MRGGGGEAPLQRCVAAAGEGLFPSPGGAQQQHKAAGVRLPQRQATSGSPSPCGHHHQRRRRPPHLMLGAAPPATAGGATSTSGGGGQAGRPRGISGRAAPSCREEGRRGCAVTAITRHTHSHGRTGADHHHHHNLPG</sequence>
<feature type="compositionally biased region" description="Low complexity" evidence="1">
    <location>
        <begin position="68"/>
        <end position="81"/>
    </location>
</feature>
<gene>
    <name evidence="2" type="ORF">BS78_K242400</name>
</gene>
<accession>A0A9W7X734</accession>
<proteinExistence type="predicted"/>
<dbReference type="Proteomes" id="UP001164776">
    <property type="component" value="Unassembled WGS sequence"/>
</dbReference>
<feature type="region of interest" description="Disordered" evidence="1">
    <location>
        <begin position="18"/>
        <end position="108"/>
    </location>
</feature>
<comment type="caution">
    <text evidence="2">The sequence shown here is derived from an EMBL/GenBank/DDBJ whole genome shotgun (WGS) entry which is preliminary data.</text>
</comment>
<dbReference type="EMBL" id="MU631053">
    <property type="protein sequence ID" value="KAJ1253534.1"/>
    <property type="molecule type" value="Genomic_DNA"/>
</dbReference>
<dbReference type="AlphaFoldDB" id="A0A9W7X734"/>
<protein>
    <submittedName>
        <fullName evidence="2">Uncharacterized protein</fullName>
    </submittedName>
</protein>
<reference evidence="2 3" key="1">
    <citation type="submission" date="2022-10" db="EMBL/GenBank/DDBJ databases">
        <title>WGS assembly of Paspalum vaginatum 540-79.</title>
        <authorList>
            <person name="Sun G."/>
            <person name="Wase N."/>
            <person name="Shu S."/>
            <person name="Jenkins J."/>
            <person name="Zhou B."/>
            <person name="Torres-Rodriguez J."/>
            <person name="Chen C."/>
            <person name="Sandor L."/>
            <person name="Plott C."/>
            <person name="Yoshinga Y."/>
            <person name="Daum C."/>
            <person name="Qi P."/>
            <person name="Barry K."/>
            <person name="Lipzen A."/>
            <person name="Berry L."/>
            <person name="Pedersen C."/>
            <person name="Gottilla T."/>
            <person name="Foltz A."/>
            <person name="Yu H."/>
            <person name="O'Malley R."/>
            <person name="Zhang C."/>
            <person name="Devos K."/>
            <person name="Sigmon B."/>
            <person name="Yu B."/>
            <person name="Obata T."/>
            <person name="Schmutz J."/>
            <person name="Schnable J."/>
        </authorList>
    </citation>
    <scope>NUCLEOTIDE SEQUENCE [LARGE SCALE GENOMIC DNA]</scope>
    <source>
        <strain evidence="3">cv. 540-79</strain>
    </source>
</reference>
<feature type="compositionally biased region" description="Basic residues" evidence="1">
    <location>
        <begin position="53"/>
        <end position="63"/>
    </location>
</feature>
<organism evidence="2 3">
    <name type="scientific">Paspalum vaginatum</name>
    <name type="common">seashore paspalum</name>
    <dbReference type="NCBI Taxonomy" id="158149"/>
    <lineage>
        <taxon>Eukaryota</taxon>
        <taxon>Viridiplantae</taxon>
        <taxon>Streptophyta</taxon>
        <taxon>Embryophyta</taxon>
        <taxon>Tracheophyta</taxon>
        <taxon>Spermatophyta</taxon>
        <taxon>Magnoliopsida</taxon>
        <taxon>Liliopsida</taxon>
        <taxon>Poales</taxon>
        <taxon>Poaceae</taxon>
        <taxon>PACMAD clade</taxon>
        <taxon>Panicoideae</taxon>
        <taxon>Andropogonodae</taxon>
        <taxon>Paspaleae</taxon>
        <taxon>Paspalinae</taxon>
        <taxon>Paspalum</taxon>
    </lineage>
</organism>
<keyword evidence="3" id="KW-1185">Reference proteome</keyword>
<evidence type="ECO:0000313" key="2">
    <source>
        <dbReference type="EMBL" id="KAJ1253534.1"/>
    </source>
</evidence>
<name>A0A9W7X734_9POAL</name>